<dbReference type="SUPFAM" id="SSF49785">
    <property type="entry name" value="Galactose-binding domain-like"/>
    <property type="match status" value="1"/>
</dbReference>
<reference evidence="9" key="1">
    <citation type="journal article" date="2020" name="bioRxiv">
        <title>Comparative genomics of Chlamydomonas.</title>
        <authorList>
            <person name="Craig R.J."/>
            <person name="Hasan A.R."/>
            <person name="Ness R.W."/>
            <person name="Keightley P.D."/>
        </authorList>
    </citation>
    <scope>NUCLEOTIDE SEQUENCE</scope>
    <source>
        <strain evidence="9">CCAP 11/70</strain>
    </source>
</reference>
<feature type="compositionally biased region" description="Pro residues" evidence="7">
    <location>
        <begin position="1261"/>
        <end position="1295"/>
    </location>
</feature>
<accession>A0A835XZU6</accession>
<dbReference type="Pfam" id="PF00082">
    <property type="entry name" value="Peptidase_S8"/>
    <property type="match status" value="1"/>
</dbReference>
<dbReference type="InterPro" id="IPR036852">
    <property type="entry name" value="Peptidase_S8/S53_dom_sf"/>
</dbReference>
<dbReference type="EMBL" id="JAEHOE010000053">
    <property type="protein sequence ID" value="KAG2491466.1"/>
    <property type="molecule type" value="Genomic_DNA"/>
</dbReference>
<protein>
    <recommendedName>
        <fullName evidence="8">Peptidase S8/S53 domain-containing protein</fullName>
    </recommendedName>
</protein>
<dbReference type="PRINTS" id="PR00723">
    <property type="entry name" value="SUBTILISIN"/>
</dbReference>
<feature type="region of interest" description="Disordered" evidence="7">
    <location>
        <begin position="147"/>
        <end position="183"/>
    </location>
</feature>
<dbReference type="PANTHER" id="PTHR43399">
    <property type="entry name" value="SUBTILISIN-RELATED"/>
    <property type="match status" value="1"/>
</dbReference>
<dbReference type="Gene3D" id="3.40.50.200">
    <property type="entry name" value="Peptidase S8/S53 domain"/>
    <property type="match status" value="2"/>
</dbReference>
<dbReference type="InterPro" id="IPR000209">
    <property type="entry name" value="Peptidase_S8/S53_dom"/>
</dbReference>
<gene>
    <name evidence="9" type="ORF">HYH03_010251</name>
</gene>
<keyword evidence="4 6" id="KW-0720">Serine protease</keyword>
<proteinExistence type="inferred from homology"/>
<dbReference type="SUPFAM" id="SSF52743">
    <property type="entry name" value="Subtilisin-like"/>
    <property type="match status" value="1"/>
</dbReference>
<keyword evidence="3 6" id="KW-0378">Hydrolase</keyword>
<dbReference type="Gene3D" id="2.60.120.380">
    <property type="match status" value="1"/>
</dbReference>
<dbReference type="InterPro" id="IPR034058">
    <property type="entry name" value="TagA/B/C/D_pept_dom"/>
</dbReference>
<keyword evidence="10" id="KW-1185">Reference proteome</keyword>
<dbReference type="GO" id="GO:0006508">
    <property type="term" value="P:proteolysis"/>
    <property type="evidence" value="ECO:0007669"/>
    <property type="project" value="UniProtKB-KW"/>
</dbReference>
<feature type="compositionally biased region" description="Gly residues" evidence="7">
    <location>
        <begin position="150"/>
        <end position="159"/>
    </location>
</feature>
<feature type="region of interest" description="Disordered" evidence="7">
    <location>
        <begin position="1242"/>
        <end position="1297"/>
    </location>
</feature>
<evidence type="ECO:0000256" key="6">
    <source>
        <dbReference type="PROSITE-ProRule" id="PRU01240"/>
    </source>
</evidence>
<dbReference type="Proteomes" id="UP000612055">
    <property type="component" value="Unassembled WGS sequence"/>
</dbReference>
<comment type="caution">
    <text evidence="9">The sequence shown here is derived from an EMBL/GenBank/DDBJ whole genome shotgun (WGS) entry which is preliminary data.</text>
</comment>
<dbReference type="OrthoDB" id="536624at2759"/>
<dbReference type="PANTHER" id="PTHR43399:SF4">
    <property type="entry name" value="CELL WALL-ASSOCIATED PROTEASE"/>
    <property type="match status" value="1"/>
</dbReference>
<dbReference type="CDD" id="cd04842">
    <property type="entry name" value="Peptidases_S8_Kp43_protease"/>
    <property type="match status" value="1"/>
</dbReference>
<dbReference type="InterPro" id="IPR051048">
    <property type="entry name" value="Peptidase_S8/S53_subtilisin"/>
</dbReference>
<evidence type="ECO:0000256" key="7">
    <source>
        <dbReference type="SAM" id="MobiDB-lite"/>
    </source>
</evidence>
<dbReference type="GO" id="GO:0004252">
    <property type="term" value="F:serine-type endopeptidase activity"/>
    <property type="evidence" value="ECO:0007669"/>
    <property type="project" value="UniProtKB-UniRule"/>
</dbReference>
<sequence length="1420" mass="148037">MLLCIALAARNVQPQVVELLGGQLLVQDASTFAAGPNNGDPHPAAADADGRRLMVVQFPSPDTAWPLRRDLLRAGASVQSFLPPDALLVLGSPEAAAAVARGRGALLAFLPPRLKLSPASGRVFEAAAPLRRLLTARRRRRRALLLESCSGGGGGGSDGSGSASSGSSGGGGGTGPVLGPCGLEPPGSDVDAKLISAHERRQLTAGLQSLQTVSSSSDAGDTPAVQPVELYGVNVLLASWLPYSVRSGVLPSWQAALAAALGRSEGAADPCFPRLEDVSLNDPEHPRLTAYLCPEDLEAGSGWLAGQPLAVWLEPALRPEPTNAVAGLLTQTGSLSLAQFQDPLATARPYWRAGVMGQGVIVGTGDTGVDLSHCNFIDPAWPLPSLREALGASPQAGGRLRWVLPGHRKVVQYVLPYNAGLRFFGDSSGFNSGHGTHTAGSIAGAAAGAPPSRETGAAPQARLSVSDFAPVDGGDFIVPPNLQDDLLQLHYQVGARLSSESWGQTGAWAAAYTDYAAAFDLFHWRHPGFLSVVAAHNQGQRGSGMASTVSAPGTAKNVLTVGSTVNFPGDAAPEYFASSSKRERFQQDMFWLRYTNASTNATQQAGLWPLSLNPTSTIIMGGWYGLAFREVPAMLASPLNPNCSAPANAVFPANASSWGYTGRVVVFPLWEDVRCRLQQRAEVARAGGAWAVLFARNDDDFAGADLTDAATGQRANVSGVTYGMLTQGQGRWLVDLLYRNASRPTPACDVRMTYVFYMRDRPSIKASIDTVTDYSSFGPTRDGRVKPDVVAPGAAVYSARAGTIGIDYAANGSTCSRADVALQGTSMSTPVVSGHLALALQYLRDGFYPTGRRTDPEAAPAAPSGMLLKALAVAGAVSLEGGLARSVGLAMGPAPDRFQGWGRFSLAGALPLPGLSAPGLRLQVADWGALGASGDSVTLSGLRATGAGPVRAVLVWYDYPAFPGAPSALVNDLDLTAHVDGVPVPTAPDRTNTVERIDLPQPPAGAALAFTVRAERIAHTLAGFAGFAADAPGNYTQLRQRFAVAVVGHFTGTLRTALNPAYVKPQRLPGVGPTQLYTLVSSLGLGGCLTGLGGEALSVSGGIACVPSPANSLRIREEAAGRAPGGDAFFILSDAASSRCLQASPAVSPPSNSTTPSVGTNSTSSTPAAAAAWSLAPAACGPGQEQRWAVFRNARTRTATFAALNLVPKSLLQDFVSGRRGDKLCLQRLSAVRGAASNLTLAPCNEDDPRQDFGLQVVRQPPSPAPAPPSPPRPPPMPPPGPPRPHRPPAPPPPTLRIRLSWLNGTAPAPSANVDLVVTWVQGGAQWHLSAQRTPLRNGTHSGDNARPALTSPVNFEEALWRAGLVPDSALYRACAVWPLSNATRLLSLTVRFDAFVNGIRVSSRTMVLNGSLDYSLDRH</sequence>
<evidence type="ECO:0000313" key="10">
    <source>
        <dbReference type="Proteomes" id="UP000612055"/>
    </source>
</evidence>
<evidence type="ECO:0000256" key="1">
    <source>
        <dbReference type="ARBA" id="ARBA00011073"/>
    </source>
</evidence>
<dbReference type="PROSITE" id="PS51892">
    <property type="entry name" value="SUBTILASE"/>
    <property type="match status" value="1"/>
</dbReference>
<dbReference type="InterPro" id="IPR015500">
    <property type="entry name" value="Peptidase_S8_subtilisin-rel"/>
</dbReference>
<feature type="active site" description="Charge relay system" evidence="5 6">
    <location>
        <position position="434"/>
    </location>
</feature>
<feature type="active site" description="Charge relay system" evidence="5 6">
    <location>
        <position position="366"/>
    </location>
</feature>
<feature type="region of interest" description="Disordered" evidence="7">
    <location>
        <begin position="1143"/>
        <end position="1165"/>
    </location>
</feature>
<dbReference type="InterPro" id="IPR023828">
    <property type="entry name" value="Peptidase_S8_Ser-AS"/>
</dbReference>
<organism evidence="9 10">
    <name type="scientific">Edaphochlamys debaryana</name>
    <dbReference type="NCBI Taxonomy" id="47281"/>
    <lineage>
        <taxon>Eukaryota</taxon>
        <taxon>Viridiplantae</taxon>
        <taxon>Chlorophyta</taxon>
        <taxon>core chlorophytes</taxon>
        <taxon>Chlorophyceae</taxon>
        <taxon>CS clade</taxon>
        <taxon>Chlamydomonadales</taxon>
        <taxon>Chlamydomonadales incertae sedis</taxon>
        <taxon>Edaphochlamys</taxon>
    </lineage>
</organism>
<feature type="domain" description="Peptidase S8/S53" evidence="8">
    <location>
        <begin position="357"/>
        <end position="885"/>
    </location>
</feature>
<evidence type="ECO:0000256" key="4">
    <source>
        <dbReference type="ARBA" id="ARBA00022825"/>
    </source>
</evidence>
<evidence type="ECO:0000256" key="2">
    <source>
        <dbReference type="ARBA" id="ARBA00022670"/>
    </source>
</evidence>
<evidence type="ECO:0000313" key="9">
    <source>
        <dbReference type="EMBL" id="KAG2491466.1"/>
    </source>
</evidence>
<evidence type="ECO:0000259" key="8">
    <source>
        <dbReference type="Pfam" id="PF00082"/>
    </source>
</evidence>
<evidence type="ECO:0000256" key="3">
    <source>
        <dbReference type="ARBA" id="ARBA00022801"/>
    </source>
</evidence>
<dbReference type="PROSITE" id="PS00138">
    <property type="entry name" value="SUBTILASE_SER"/>
    <property type="match status" value="1"/>
</dbReference>
<feature type="compositionally biased region" description="Gly residues" evidence="7">
    <location>
        <begin position="167"/>
        <end position="176"/>
    </location>
</feature>
<name>A0A835XZU6_9CHLO</name>
<evidence type="ECO:0000256" key="5">
    <source>
        <dbReference type="PIRSR" id="PIRSR615500-1"/>
    </source>
</evidence>
<keyword evidence="2 6" id="KW-0645">Protease</keyword>
<feature type="active site" description="Charge relay system" evidence="5 6">
    <location>
        <position position="826"/>
    </location>
</feature>
<comment type="similarity">
    <text evidence="1 6">Belongs to the peptidase S8 family.</text>
</comment>
<dbReference type="InterPro" id="IPR008979">
    <property type="entry name" value="Galactose-bd-like_sf"/>
</dbReference>